<dbReference type="Proteomes" id="UP000440694">
    <property type="component" value="Unassembled WGS sequence"/>
</dbReference>
<dbReference type="PANTHER" id="PTHR30457">
    <property type="entry name" value="5'-NUCLEOTIDASE SURE"/>
    <property type="match status" value="1"/>
</dbReference>
<proteinExistence type="inferred from homology"/>
<accession>A0A6I3KLT1</accession>
<dbReference type="RefSeq" id="WP_154740549.1">
    <property type="nucleotide sequence ID" value="NZ_WMBQ01000002.1"/>
</dbReference>
<dbReference type="InterPro" id="IPR030048">
    <property type="entry name" value="SurE"/>
</dbReference>
<feature type="binding site" evidence="9">
    <location>
        <position position="8"/>
    </location>
    <ligand>
        <name>a divalent metal cation</name>
        <dbReference type="ChEBI" id="CHEBI:60240"/>
    </ligand>
</feature>
<protein>
    <recommendedName>
        <fullName evidence="9">5'-nucleotidase SurE</fullName>
        <ecNumber evidence="9">3.1.3.5</ecNumber>
    </recommendedName>
    <alternativeName>
        <fullName evidence="9">Nucleoside 5'-monophosphate phosphohydrolase</fullName>
    </alternativeName>
</protein>
<dbReference type="HAMAP" id="MF_00060">
    <property type="entry name" value="SurE"/>
    <property type="match status" value="1"/>
</dbReference>
<gene>
    <name evidence="9 11" type="primary">surE</name>
    <name evidence="11" type="ORF">GIW81_17230</name>
</gene>
<comment type="caution">
    <text evidence="11">The sequence shown here is derived from an EMBL/GenBank/DDBJ whole genome shotgun (WGS) entry which is preliminary data.</text>
</comment>
<dbReference type="NCBIfam" id="NF001490">
    <property type="entry name" value="PRK00346.1-4"/>
    <property type="match status" value="1"/>
</dbReference>
<dbReference type="GO" id="GO:0005737">
    <property type="term" value="C:cytoplasm"/>
    <property type="evidence" value="ECO:0007669"/>
    <property type="project" value="UniProtKB-SubCell"/>
</dbReference>
<evidence type="ECO:0000259" key="10">
    <source>
        <dbReference type="Pfam" id="PF01975"/>
    </source>
</evidence>
<evidence type="ECO:0000313" key="11">
    <source>
        <dbReference type="EMBL" id="MTD96084.1"/>
    </source>
</evidence>
<comment type="cofactor">
    <cofactor evidence="9">
        <name>a divalent metal cation</name>
        <dbReference type="ChEBI" id="CHEBI:60240"/>
    </cofactor>
    <text evidence="9">Binds 1 divalent metal cation per subunit.</text>
</comment>
<dbReference type="InterPro" id="IPR036523">
    <property type="entry name" value="SurE-like_sf"/>
</dbReference>
<evidence type="ECO:0000256" key="7">
    <source>
        <dbReference type="ARBA" id="ARBA00022741"/>
    </source>
</evidence>
<feature type="binding site" evidence="9">
    <location>
        <position position="93"/>
    </location>
    <ligand>
        <name>a divalent metal cation</name>
        <dbReference type="ChEBI" id="CHEBI:60240"/>
    </ligand>
</feature>
<dbReference type="InterPro" id="IPR002828">
    <property type="entry name" value="SurE-like_Pase/nucleotidase"/>
</dbReference>
<evidence type="ECO:0000256" key="4">
    <source>
        <dbReference type="ARBA" id="ARBA00011062"/>
    </source>
</evidence>
<keyword evidence="12" id="KW-1185">Reference proteome</keyword>
<dbReference type="GO" id="GO:0008254">
    <property type="term" value="F:3'-nucleotidase activity"/>
    <property type="evidence" value="ECO:0007669"/>
    <property type="project" value="TreeGrafter"/>
</dbReference>
<feature type="domain" description="Survival protein SurE-like phosphatase/nucleotidase" evidence="10">
    <location>
        <begin position="3"/>
        <end position="188"/>
    </location>
</feature>
<evidence type="ECO:0000256" key="3">
    <source>
        <dbReference type="ARBA" id="ARBA00004496"/>
    </source>
</evidence>
<dbReference type="SUPFAM" id="SSF64167">
    <property type="entry name" value="SurE-like"/>
    <property type="match status" value="1"/>
</dbReference>
<keyword evidence="5 9" id="KW-0963">Cytoplasm</keyword>
<dbReference type="NCBIfam" id="TIGR00087">
    <property type="entry name" value="surE"/>
    <property type="match status" value="1"/>
</dbReference>
<dbReference type="GO" id="GO:0046872">
    <property type="term" value="F:metal ion binding"/>
    <property type="evidence" value="ECO:0007669"/>
    <property type="project" value="UniProtKB-UniRule"/>
</dbReference>
<keyword evidence="6 9" id="KW-0479">Metal-binding</keyword>
<evidence type="ECO:0000256" key="2">
    <source>
        <dbReference type="ARBA" id="ARBA00001946"/>
    </source>
</evidence>
<dbReference type="AlphaFoldDB" id="A0A6I3KLT1"/>
<evidence type="ECO:0000256" key="6">
    <source>
        <dbReference type="ARBA" id="ARBA00022723"/>
    </source>
</evidence>
<sequence>MRILVTNDDGIGAEGMDVLRRIAEEVSSDVWVVAPEKNQSGASHSMTLHEPLRVRQTDERTFVLRGTPTDCVIMAVRHFLLDHPPDLVLSGINHGSNLAEDVTYSGTIAAAIEGTMLGIRSVAMSQVGGSLEEGKIHWETPLTHGPGLLARVMEAGWPKDIVLNVNYPPCPPDAVTGIEVTRQGRRDQASLRIDQRSDPWGMPYFWFNFERPPSTMVAGTDLAAIDQRRISVTPLCLNLTHEPTCRALEQVFKPVAARKRTAGGDSL</sequence>
<dbReference type="EMBL" id="WMBQ01000002">
    <property type="protein sequence ID" value="MTD96084.1"/>
    <property type="molecule type" value="Genomic_DNA"/>
</dbReference>
<evidence type="ECO:0000256" key="8">
    <source>
        <dbReference type="ARBA" id="ARBA00022801"/>
    </source>
</evidence>
<keyword evidence="8 9" id="KW-0378">Hydrolase</keyword>
<reference evidence="11 12" key="1">
    <citation type="submission" date="2019-11" db="EMBL/GenBank/DDBJ databases">
        <title>Identification of a novel strain.</title>
        <authorList>
            <person name="Xu Q."/>
            <person name="Wang G."/>
        </authorList>
    </citation>
    <scope>NUCLEOTIDE SEQUENCE [LARGE SCALE GENOMIC DNA]</scope>
    <source>
        <strain evidence="12">xq</strain>
    </source>
</reference>
<comment type="catalytic activity">
    <reaction evidence="1 9">
        <text>a ribonucleoside 5'-phosphate + H2O = a ribonucleoside + phosphate</text>
        <dbReference type="Rhea" id="RHEA:12484"/>
        <dbReference type="ChEBI" id="CHEBI:15377"/>
        <dbReference type="ChEBI" id="CHEBI:18254"/>
        <dbReference type="ChEBI" id="CHEBI:43474"/>
        <dbReference type="ChEBI" id="CHEBI:58043"/>
        <dbReference type="EC" id="3.1.3.5"/>
    </reaction>
</comment>
<dbReference type="PANTHER" id="PTHR30457:SF12">
    <property type="entry name" value="5'_3'-NUCLEOTIDASE SURE"/>
    <property type="match status" value="1"/>
</dbReference>
<dbReference type="FunFam" id="3.40.1210.10:FF:000001">
    <property type="entry name" value="5'/3'-nucleotidase SurE"/>
    <property type="match status" value="1"/>
</dbReference>
<evidence type="ECO:0000256" key="9">
    <source>
        <dbReference type="HAMAP-Rule" id="MF_00060"/>
    </source>
</evidence>
<dbReference type="GO" id="GO:0008253">
    <property type="term" value="F:5'-nucleotidase activity"/>
    <property type="evidence" value="ECO:0007669"/>
    <property type="project" value="UniProtKB-UniRule"/>
</dbReference>
<organism evidence="11 12">
    <name type="scientific">Hyphomicrobium album</name>
    <dbReference type="NCBI Taxonomy" id="2665159"/>
    <lineage>
        <taxon>Bacteria</taxon>
        <taxon>Pseudomonadati</taxon>
        <taxon>Pseudomonadota</taxon>
        <taxon>Alphaproteobacteria</taxon>
        <taxon>Hyphomicrobiales</taxon>
        <taxon>Hyphomicrobiaceae</taxon>
        <taxon>Hyphomicrobium</taxon>
    </lineage>
</organism>
<feature type="binding site" evidence="9">
    <location>
        <position position="9"/>
    </location>
    <ligand>
        <name>a divalent metal cation</name>
        <dbReference type="ChEBI" id="CHEBI:60240"/>
    </ligand>
</feature>
<comment type="cofactor">
    <cofactor evidence="2">
        <name>Mg(2+)</name>
        <dbReference type="ChEBI" id="CHEBI:18420"/>
    </cofactor>
</comment>
<keyword evidence="7 9" id="KW-0547">Nucleotide-binding</keyword>
<dbReference type="Gene3D" id="3.40.1210.10">
    <property type="entry name" value="Survival protein SurE-like phosphatase/nucleotidase"/>
    <property type="match status" value="1"/>
</dbReference>
<name>A0A6I3KLT1_9HYPH</name>
<dbReference type="EC" id="3.1.3.5" evidence="9"/>
<evidence type="ECO:0000313" key="12">
    <source>
        <dbReference type="Proteomes" id="UP000440694"/>
    </source>
</evidence>
<evidence type="ECO:0000256" key="5">
    <source>
        <dbReference type="ARBA" id="ARBA00022490"/>
    </source>
</evidence>
<evidence type="ECO:0000256" key="1">
    <source>
        <dbReference type="ARBA" id="ARBA00000815"/>
    </source>
</evidence>
<feature type="binding site" evidence="9">
    <location>
        <position position="40"/>
    </location>
    <ligand>
        <name>a divalent metal cation</name>
        <dbReference type="ChEBI" id="CHEBI:60240"/>
    </ligand>
</feature>
<dbReference type="Pfam" id="PF01975">
    <property type="entry name" value="SurE"/>
    <property type="match status" value="1"/>
</dbReference>
<comment type="subcellular location">
    <subcellularLocation>
        <location evidence="3 9">Cytoplasm</location>
    </subcellularLocation>
</comment>
<comment type="function">
    <text evidence="9">Nucleotidase that shows phosphatase activity on nucleoside 5'-monophosphates.</text>
</comment>
<dbReference type="GO" id="GO:0004309">
    <property type="term" value="F:exopolyphosphatase activity"/>
    <property type="evidence" value="ECO:0007669"/>
    <property type="project" value="TreeGrafter"/>
</dbReference>
<comment type="similarity">
    <text evidence="4 9">Belongs to the SurE nucleotidase family.</text>
</comment>
<dbReference type="GO" id="GO:0000166">
    <property type="term" value="F:nucleotide binding"/>
    <property type="evidence" value="ECO:0007669"/>
    <property type="project" value="UniProtKB-KW"/>
</dbReference>